<name>A0A562MR07_9SPHI</name>
<dbReference type="Proteomes" id="UP000315908">
    <property type="component" value="Unassembled WGS sequence"/>
</dbReference>
<dbReference type="RefSeq" id="WP_145327662.1">
    <property type="nucleotide sequence ID" value="NZ_JBPFRZ010000002.1"/>
</dbReference>
<evidence type="ECO:0000259" key="1">
    <source>
        <dbReference type="Pfam" id="PF01408"/>
    </source>
</evidence>
<dbReference type="Pfam" id="PF01408">
    <property type="entry name" value="GFO_IDH_MocA"/>
    <property type="match status" value="1"/>
</dbReference>
<proteinExistence type="predicted"/>
<protein>
    <submittedName>
        <fullName evidence="3">Putative dehydrogenase</fullName>
    </submittedName>
</protein>
<dbReference type="PANTHER" id="PTHR43818">
    <property type="entry name" value="BCDNA.GH03377"/>
    <property type="match status" value="1"/>
</dbReference>
<dbReference type="SUPFAM" id="SSF55347">
    <property type="entry name" value="Glyceraldehyde-3-phosphate dehydrogenase-like, C-terminal domain"/>
    <property type="match status" value="1"/>
</dbReference>
<feature type="domain" description="Gfo/Idh/MocA-like oxidoreductase bacterial type C-terminal" evidence="2">
    <location>
        <begin position="203"/>
        <end position="423"/>
    </location>
</feature>
<sequence length="427" mass="48519">MKRREFIAKGIVSTLAFTIVPRVVLGGNGFLAPSDRINLGFIGVGKQSYTLMNGLNRCKEIASLAACDVDRNKLAAFIAATTKKQTELSKAQTEIKAYHHYRELLDRKDIDAVVIATPDHWHAQIAVDAAKAGKDIYCEKPLALTIAEGRAMVDATRKYKRVFQTGSMQRSSYNFRQAAELVLNGYIGKIKEINVSVGEPVKQCDLPSMPAPDYLDWDMWVGPSPYRGYNPILSPPLEDDKWAWWRGYRDFGGGYITDWGAHMFDIVQWALGMDESGPVQFNPPKEANSNSGLSFSYANGVRVNHVQWGVHNAIQFIGEKGKIEVSREFIRSNPENLANLKLTSSDRRLYYSDNHYQDWVDAIKKRSKPICDVEIGHRTSSVCNAINIAYELQKDLKWNPQKEQFDNDYANLMRSRPYRGEWDFRKF</sequence>
<evidence type="ECO:0000313" key="4">
    <source>
        <dbReference type="Proteomes" id="UP000315908"/>
    </source>
</evidence>
<dbReference type="AlphaFoldDB" id="A0A562MR07"/>
<dbReference type="EMBL" id="VLKR01000006">
    <property type="protein sequence ID" value="TWI22228.1"/>
    <property type="molecule type" value="Genomic_DNA"/>
</dbReference>
<dbReference type="Gene3D" id="3.40.50.720">
    <property type="entry name" value="NAD(P)-binding Rossmann-like Domain"/>
    <property type="match status" value="1"/>
</dbReference>
<dbReference type="InterPro" id="IPR043906">
    <property type="entry name" value="Gfo/Idh/MocA_OxRdtase_bact_C"/>
</dbReference>
<reference evidence="3 4" key="1">
    <citation type="journal article" date="2015" name="Stand. Genomic Sci.">
        <title>Genomic Encyclopedia of Bacterial and Archaeal Type Strains, Phase III: the genomes of soil and plant-associated and newly described type strains.</title>
        <authorList>
            <person name="Whitman W.B."/>
            <person name="Woyke T."/>
            <person name="Klenk H.P."/>
            <person name="Zhou Y."/>
            <person name="Lilburn T.G."/>
            <person name="Beck B.J."/>
            <person name="De Vos P."/>
            <person name="Vandamme P."/>
            <person name="Eisen J.A."/>
            <person name="Garrity G."/>
            <person name="Hugenholtz P."/>
            <person name="Kyrpides N.C."/>
        </authorList>
    </citation>
    <scope>NUCLEOTIDE SEQUENCE [LARGE SCALE GENOMIC DNA]</scope>
    <source>
        <strain evidence="3 4">CGMCC 1.6855</strain>
    </source>
</reference>
<dbReference type="OrthoDB" id="9763611at2"/>
<dbReference type="InterPro" id="IPR050463">
    <property type="entry name" value="Gfo/Idh/MocA_oxidrdct_glycsds"/>
</dbReference>
<evidence type="ECO:0000313" key="3">
    <source>
        <dbReference type="EMBL" id="TWI22228.1"/>
    </source>
</evidence>
<dbReference type="PANTHER" id="PTHR43818:SF5">
    <property type="entry name" value="OXIDOREDUCTASE FAMILY PROTEIN"/>
    <property type="match status" value="1"/>
</dbReference>
<dbReference type="InterPro" id="IPR036291">
    <property type="entry name" value="NAD(P)-bd_dom_sf"/>
</dbReference>
<dbReference type="SUPFAM" id="SSF51735">
    <property type="entry name" value="NAD(P)-binding Rossmann-fold domains"/>
    <property type="match status" value="1"/>
</dbReference>
<accession>A0A562MR07</accession>
<organism evidence="3 4">
    <name type="scientific">Sphingobacterium siyangense</name>
    <dbReference type="NCBI Taxonomy" id="459529"/>
    <lineage>
        <taxon>Bacteria</taxon>
        <taxon>Pseudomonadati</taxon>
        <taxon>Bacteroidota</taxon>
        <taxon>Sphingobacteriia</taxon>
        <taxon>Sphingobacteriales</taxon>
        <taxon>Sphingobacteriaceae</taxon>
        <taxon>Sphingobacterium</taxon>
    </lineage>
</organism>
<dbReference type="InterPro" id="IPR000683">
    <property type="entry name" value="Gfo/Idh/MocA-like_OxRdtase_N"/>
</dbReference>
<dbReference type="Gene3D" id="3.30.360.10">
    <property type="entry name" value="Dihydrodipicolinate Reductase, domain 2"/>
    <property type="match status" value="1"/>
</dbReference>
<gene>
    <name evidence="3" type="ORF">IQ31_01633</name>
</gene>
<feature type="domain" description="Gfo/Idh/MocA-like oxidoreductase N-terminal" evidence="1">
    <location>
        <begin position="37"/>
        <end position="166"/>
    </location>
</feature>
<dbReference type="GO" id="GO:0000166">
    <property type="term" value="F:nucleotide binding"/>
    <property type="evidence" value="ECO:0007669"/>
    <property type="project" value="InterPro"/>
</dbReference>
<comment type="caution">
    <text evidence="3">The sequence shown here is derived from an EMBL/GenBank/DDBJ whole genome shotgun (WGS) entry which is preliminary data.</text>
</comment>
<evidence type="ECO:0000259" key="2">
    <source>
        <dbReference type="Pfam" id="PF19051"/>
    </source>
</evidence>
<dbReference type="Pfam" id="PF19051">
    <property type="entry name" value="GFO_IDH_MocA_C2"/>
    <property type="match status" value="1"/>
</dbReference>